<evidence type="ECO:0000313" key="3">
    <source>
        <dbReference type="EMBL" id="RZS61313.1"/>
    </source>
</evidence>
<sequence>MAATIACPTLDVPARRTAVVPARVASAQAAPSEAHGALGLGGLRLTRRGRVVVFALALMVSLPLAGVGGRAMASDPGRPVEVTVHTVAPGETLWQLARHVAEPGQDVRDVVADLRDLNELESVALTVGQSVLLPRD</sequence>
<name>A0A4Q7M2Z0_9MICO</name>
<gene>
    <name evidence="3" type="ORF">EV386_1611</name>
</gene>
<evidence type="ECO:0000259" key="2">
    <source>
        <dbReference type="Pfam" id="PF01476"/>
    </source>
</evidence>
<dbReference type="RefSeq" id="WP_130413904.1">
    <property type="nucleotide sequence ID" value="NZ_SGWX01000001.1"/>
</dbReference>
<organism evidence="3 4">
    <name type="scientific">Xylanimonas ulmi</name>
    <dbReference type="NCBI Taxonomy" id="228973"/>
    <lineage>
        <taxon>Bacteria</taxon>
        <taxon>Bacillati</taxon>
        <taxon>Actinomycetota</taxon>
        <taxon>Actinomycetes</taxon>
        <taxon>Micrococcales</taxon>
        <taxon>Promicromonosporaceae</taxon>
        <taxon>Xylanimonas</taxon>
    </lineage>
</organism>
<dbReference type="Gene3D" id="3.10.350.10">
    <property type="entry name" value="LysM domain"/>
    <property type="match status" value="1"/>
</dbReference>
<keyword evidence="4" id="KW-1185">Reference proteome</keyword>
<comment type="caution">
    <text evidence="3">The sequence shown here is derived from an EMBL/GenBank/DDBJ whole genome shotgun (WGS) entry which is preliminary data.</text>
</comment>
<dbReference type="InterPro" id="IPR036779">
    <property type="entry name" value="LysM_dom_sf"/>
</dbReference>
<dbReference type="Proteomes" id="UP000293852">
    <property type="component" value="Unassembled WGS sequence"/>
</dbReference>
<dbReference type="Pfam" id="PF01476">
    <property type="entry name" value="LysM"/>
    <property type="match status" value="1"/>
</dbReference>
<reference evidence="3 4" key="1">
    <citation type="submission" date="2019-02" db="EMBL/GenBank/DDBJ databases">
        <title>Sequencing the genomes of 1000 actinobacteria strains.</title>
        <authorList>
            <person name="Klenk H.-P."/>
        </authorList>
    </citation>
    <scope>NUCLEOTIDE SEQUENCE [LARGE SCALE GENOMIC DNA]</scope>
    <source>
        <strain evidence="3 4">DSM 16932</strain>
    </source>
</reference>
<feature type="domain" description="LysM" evidence="2">
    <location>
        <begin position="85"/>
        <end position="134"/>
    </location>
</feature>
<protein>
    <submittedName>
        <fullName evidence="3">LysM domain-containing protein</fullName>
    </submittedName>
</protein>
<keyword evidence="1" id="KW-0812">Transmembrane</keyword>
<proteinExistence type="predicted"/>
<keyword evidence="1" id="KW-0472">Membrane</keyword>
<dbReference type="AlphaFoldDB" id="A0A4Q7M2Z0"/>
<dbReference type="SUPFAM" id="SSF54106">
    <property type="entry name" value="LysM domain"/>
    <property type="match status" value="1"/>
</dbReference>
<accession>A0A4Q7M2Z0</accession>
<evidence type="ECO:0000313" key="4">
    <source>
        <dbReference type="Proteomes" id="UP000293852"/>
    </source>
</evidence>
<feature type="transmembrane region" description="Helical" evidence="1">
    <location>
        <begin position="51"/>
        <end position="73"/>
    </location>
</feature>
<evidence type="ECO:0000256" key="1">
    <source>
        <dbReference type="SAM" id="Phobius"/>
    </source>
</evidence>
<keyword evidence="1" id="KW-1133">Transmembrane helix</keyword>
<dbReference type="InterPro" id="IPR018392">
    <property type="entry name" value="LysM"/>
</dbReference>
<dbReference type="EMBL" id="SGWX01000001">
    <property type="protein sequence ID" value="RZS61313.1"/>
    <property type="molecule type" value="Genomic_DNA"/>
</dbReference>
<dbReference type="CDD" id="cd00118">
    <property type="entry name" value="LysM"/>
    <property type="match status" value="1"/>
</dbReference>
<dbReference type="OrthoDB" id="5084290at2"/>